<evidence type="ECO:0000256" key="2">
    <source>
        <dbReference type="SAM" id="Phobius"/>
    </source>
</evidence>
<dbReference type="EMBL" id="JAKWFO010000001">
    <property type="protein sequence ID" value="KAI9639125.1"/>
    <property type="molecule type" value="Genomic_DNA"/>
</dbReference>
<feature type="transmembrane region" description="Helical" evidence="2">
    <location>
        <begin position="694"/>
        <end position="714"/>
    </location>
</feature>
<evidence type="ECO:0000313" key="4">
    <source>
        <dbReference type="EMBL" id="KAI9639125.1"/>
    </source>
</evidence>
<dbReference type="PANTHER" id="PTHR18640">
    <property type="entry name" value="SOLUTE CARRIER FAMILY 10 MEMBER 7"/>
    <property type="match status" value="1"/>
</dbReference>
<comment type="caution">
    <text evidence="4">The sequence shown here is derived from an EMBL/GenBank/DDBJ whole genome shotgun (WGS) entry which is preliminary data.</text>
</comment>
<dbReference type="Pfam" id="PF13593">
    <property type="entry name" value="SBF_like"/>
    <property type="match status" value="1"/>
</dbReference>
<keyword evidence="2" id="KW-0472">Membrane</keyword>
<proteinExistence type="predicted"/>
<dbReference type="InterPro" id="IPR016833">
    <property type="entry name" value="Put_Na-Bile_cotransptr"/>
</dbReference>
<dbReference type="InterPro" id="IPR038770">
    <property type="entry name" value="Na+/solute_symporter_sf"/>
</dbReference>
<dbReference type="PROSITE" id="PS50181">
    <property type="entry name" value="FBOX"/>
    <property type="match status" value="1"/>
</dbReference>
<feature type="region of interest" description="Disordered" evidence="1">
    <location>
        <begin position="1"/>
        <end position="30"/>
    </location>
</feature>
<organism evidence="4 5">
    <name type="scientific">Dioszegia hungarica</name>
    <dbReference type="NCBI Taxonomy" id="4972"/>
    <lineage>
        <taxon>Eukaryota</taxon>
        <taxon>Fungi</taxon>
        <taxon>Dikarya</taxon>
        <taxon>Basidiomycota</taxon>
        <taxon>Agaricomycotina</taxon>
        <taxon>Tremellomycetes</taxon>
        <taxon>Tremellales</taxon>
        <taxon>Bulleribasidiaceae</taxon>
        <taxon>Dioszegia</taxon>
    </lineage>
</organism>
<dbReference type="SMART" id="SM00256">
    <property type="entry name" value="FBOX"/>
    <property type="match status" value="1"/>
</dbReference>
<dbReference type="InterPro" id="IPR001810">
    <property type="entry name" value="F-box_dom"/>
</dbReference>
<feature type="domain" description="F-box" evidence="3">
    <location>
        <begin position="27"/>
        <end position="72"/>
    </location>
</feature>
<sequence>MSDLSSPTAPATPIPIPTHPSTPSPSSASLSTLPQELLEQIVLELDLPSALALARVSSLFTPIADHRIWRDLNLSVEEGTTRLAERDCRACADHGRYHASGCDLWAKVDSVLGRGNTKRWAMVRDVTVVPLSGTGGAIAHLLEEVSPYLQSLTVLKNTFRVPYLDIGLLHHRRIIRERNVELSFPALTHLTLDYGTFEMAEFVYLLSEIAPNLVSLKLSFDLEAYEWPSSEGGSDEDEDELEEINAPYPRSGVRLRKLRWLSVSWYGDVELPPAGPVAFNPIRWLIKQSDRLQILYLWYFDDQHSFDSSIFSDLHELSELRELYLPGWFEHTAALRTTRMSEQEMMLAVEKQAKPSLPDSVERLAIPYGTWLHSTTPIASLPIARGVKTVIICTDYSSEPISIGPMAINPEFAAWLRAAPHLDDIYFACCDNPLWIAAETIPVHALAGIDHGRPIGTVWSLRYLGQELLHLRFLAEPCDSRRFYLPSASGDTSELSWHDYTDFRGQVIPMEVLERMRRHAGLETEGWERRGVDNGCTGSHKIPYFHLGKVDEHQSSHVTSLRNSQRLEIGLYTFERAVHIPSYQTITFGNVRRRAPDFSSDLDSTLDHHLSIYSPFSLCSGLVSCRSSRRNKKDVHDMVQSVPVEAAPLWRRALSVTLDSWALCLNGIAVGLAWRWPDVARGGGIIHSEYSVQYGVICSIFLITGLTLSIPALWNQARNYRLHLITQFISLIVYPAVTFALLNIIQAAGNAEIDIYILIGVQFVGCACTSIASNISVTIASGGNGEAATVEVVLGNLLCVLFSPLLNQMYFSASGWDRGIPIGEDGSSGLAGLGEMYRKVMMKMGLAMLLPFTTGLAVQYYFPKAVKAAGQALHLQKVSSILLATIVWALFSTQFHNDAFSSLPSASIYLLVFLIIIFYLGFSAVGFCVSRQTFIPARLDSRIIRAVRRYKLSKGETTAVCYCAATKGLAVGTPMLDALYGGFAARERAIISIPFGLYQLEQLVMAQLLRHVFKRWNARPEPVLSMDEVPSQIVGHHELLEREGSMIEEDVDKNRVFLPRLHFRPLRSRSTPPHPALLLLDFSMLQATLSPRPIRQRAIRLGRLLEMLPVHGPEGRGEEQICLAMGHEGQGFGAADTCGLQSSGTLGRLHRLLLAGST</sequence>
<name>A0AA38HEV4_9TREE</name>
<protein>
    <submittedName>
        <fullName evidence="4">SBF-like CPA transporter family-domain-containing protein</fullName>
    </submittedName>
</protein>
<evidence type="ECO:0000313" key="5">
    <source>
        <dbReference type="Proteomes" id="UP001164286"/>
    </source>
</evidence>
<feature type="compositionally biased region" description="Pro residues" evidence="1">
    <location>
        <begin position="10"/>
        <end position="23"/>
    </location>
</feature>
<keyword evidence="2" id="KW-0812">Transmembrane</keyword>
<dbReference type="InterPro" id="IPR036047">
    <property type="entry name" value="F-box-like_dom_sf"/>
</dbReference>
<feature type="transmembrane region" description="Helical" evidence="2">
    <location>
        <begin position="874"/>
        <end position="895"/>
    </location>
</feature>
<dbReference type="PANTHER" id="PTHR18640:SF5">
    <property type="entry name" value="SODIUM_BILE ACID COTRANSPORTER 7"/>
    <property type="match status" value="1"/>
</dbReference>
<feature type="transmembrane region" description="Helical" evidence="2">
    <location>
        <begin position="907"/>
        <end position="929"/>
    </location>
</feature>
<dbReference type="GO" id="GO:0005886">
    <property type="term" value="C:plasma membrane"/>
    <property type="evidence" value="ECO:0007669"/>
    <property type="project" value="TreeGrafter"/>
</dbReference>
<dbReference type="RefSeq" id="XP_052948902.1">
    <property type="nucleotide sequence ID" value="XM_053090580.1"/>
</dbReference>
<evidence type="ECO:0000259" key="3">
    <source>
        <dbReference type="PROSITE" id="PS50181"/>
    </source>
</evidence>
<evidence type="ECO:0000256" key="1">
    <source>
        <dbReference type="SAM" id="MobiDB-lite"/>
    </source>
</evidence>
<gene>
    <name evidence="4" type="ORF">MKK02DRAFT_39403</name>
</gene>
<dbReference type="GeneID" id="77729785"/>
<accession>A0AA38HEV4</accession>
<keyword evidence="2" id="KW-1133">Transmembrane helix</keyword>
<dbReference type="AlphaFoldDB" id="A0AA38HEV4"/>
<reference evidence="4" key="1">
    <citation type="journal article" date="2022" name="G3 (Bethesda)">
        <title>High quality genome of the basidiomycete yeast Dioszegia hungarica PDD-24b-2 isolated from cloud water.</title>
        <authorList>
            <person name="Jarrige D."/>
            <person name="Haridas S."/>
            <person name="Bleykasten-Grosshans C."/>
            <person name="Joly M."/>
            <person name="Nadalig T."/>
            <person name="Sancelme M."/>
            <person name="Vuilleumier S."/>
            <person name="Grigoriev I.V."/>
            <person name="Amato P."/>
            <person name="Bringel F."/>
        </authorList>
    </citation>
    <scope>NUCLEOTIDE SEQUENCE</scope>
    <source>
        <strain evidence="4">PDD-24b-2</strain>
    </source>
</reference>
<dbReference type="Gene3D" id="1.20.1530.20">
    <property type="match status" value="1"/>
</dbReference>
<dbReference type="Proteomes" id="UP001164286">
    <property type="component" value="Unassembled WGS sequence"/>
</dbReference>
<feature type="transmembrane region" description="Helical" evidence="2">
    <location>
        <begin position="840"/>
        <end position="862"/>
    </location>
</feature>
<feature type="transmembrane region" description="Helical" evidence="2">
    <location>
        <begin position="726"/>
        <end position="749"/>
    </location>
</feature>
<feature type="transmembrane region" description="Helical" evidence="2">
    <location>
        <begin position="787"/>
        <end position="806"/>
    </location>
</feature>
<feature type="transmembrane region" description="Helical" evidence="2">
    <location>
        <begin position="755"/>
        <end position="775"/>
    </location>
</feature>
<keyword evidence="5" id="KW-1185">Reference proteome</keyword>
<dbReference type="SUPFAM" id="SSF81383">
    <property type="entry name" value="F-box domain"/>
    <property type="match status" value="1"/>
</dbReference>